<reference evidence="2" key="1">
    <citation type="journal article" date="2023" name="Hortic. Res.">
        <title>A chromosome-level phased genome enabling allele-level studies in sweet orange: a case study on citrus Huanglongbing tolerance.</title>
        <authorList>
            <person name="Wu B."/>
            <person name="Yu Q."/>
            <person name="Deng Z."/>
            <person name="Duan Y."/>
            <person name="Luo F."/>
            <person name="Gmitter F. Jr."/>
        </authorList>
    </citation>
    <scope>NUCLEOTIDE SEQUENCE [LARGE SCALE GENOMIC DNA]</scope>
    <source>
        <strain evidence="2">cv. Valencia</strain>
    </source>
</reference>
<organism evidence="1 2">
    <name type="scientific">Citrus sinensis</name>
    <name type="common">Sweet orange</name>
    <name type="synonym">Citrus aurantium var. sinensis</name>
    <dbReference type="NCBI Taxonomy" id="2711"/>
    <lineage>
        <taxon>Eukaryota</taxon>
        <taxon>Viridiplantae</taxon>
        <taxon>Streptophyta</taxon>
        <taxon>Embryophyta</taxon>
        <taxon>Tracheophyta</taxon>
        <taxon>Spermatophyta</taxon>
        <taxon>Magnoliopsida</taxon>
        <taxon>eudicotyledons</taxon>
        <taxon>Gunneridae</taxon>
        <taxon>Pentapetalae</taxon>
        <taxon>rosids</taxon>
        <taxon>malvids</taxon>
        <taxon>Sapindales</taxon>
        <taxon>Rutaceae</taxon>
        <taxon>Aurantioideae</taxon>
        <taxon>Citrus</taxon>
    </lineage>
</organism>
<keyword evidence="2" id="KW-1185">Reference proteome</keyword>
<protein>
    <submittedName>
        <fullName evidence="1">GDSL esterase/lipase</fullName>
    </submittedName>
</protein>
<dbReference type="Proteomes" id="UP000829398">
    <property type="component" value="Chromosome 2"/>
</dbReference>
<evidence type="ECO:0000313" key="1">
    <source>
        <dbReference type="EMBL" id="KAH9797190.1"/>
    </source>
</evidence>
<gene>
    <name evidence="1" type="ORF">KPL71_005786</name>
</gene>
<comment type="caution">
    <text evidence="1">The sequence shown here is derived from an EMBL/GenBank/DDBJ whole genome shotgun (WGS) entry which is preliminary data.</text>
</comment>
<evidence type="ECO:0000313" key="2">
    <source>
        <dbReference type="Proteomes" id="UP000829398"/>
    </source>
</evidence>
<sequence length="379" mass="42249">MFVFGDSTVDPGNNNFISTAFRSNFHPYGQDFENQTATGRFTNGRLTTDFVASYVGLKEYLPPYLDPNLSMEDLMTGVSFASAGSGFDPLTPRISEVIDMPRQLEYFKEYKRRVESAIGKQKMEQHIKRAVFLISAGTNDFIVNYYALPIRRKTYTLSGYQQFLFQQVKQFLQGLWEEGARKIAVSGLPPMGCLPAVITLNSYNALLQRGCIEKYSFVARQFNLMLQNEVNSMHFGTAHLGAKIYFVDIYAPLADMIQGKGRLGFDEVDTGCCGSGYLEAGFLCNPNSIKCLGVIPRQDQPRRAAGAGLPPGAQTIPARVRGEETRSLTVGRTCTPTRESRHEVHPATTTITERPRPRVGGGNGRGLWKAEIQREPIKR</sequence>
<name>A0ACB8NGN9_CITSI</name>
<accession>A0ACB8NGN9</accession>
<proteinExistence type="predicted"/>
<dbReference type="EMBL" id="CM039171">
    <property type="protein sequence ID" value="KAH9797190.1"/>
    <property type="molecule type" value="Genomic_DNA"/>
</dbReference>